<dbReference type="Proteomes" id="UP000785613">
    <property type="component" value="Unassembled WGS sequence"/>
</dbReference>
<evidence type="ECO:0000313" key="3">
    <source>
        <dbReference type="Proteomes" id="UP000785613"/>
    </source>
</evidence>
<evidence type="ECO:0000256" key="1">
    <source>
        <dbReference type="SAM" id="MobiDB-lite"/>
    </source>
</evidence>
<name>A0ABX0LVU4_9BURK</name>
<dbReference type="EMBL" id="VUYU01000012">
    <property type="protein sequence ID" value="NHZ35509.1"/>
    <property type="molecule type" value="Genomic_DNA"/>
</dbReference>
<evidence type="ECO:0000313" key="2">
    <source>
        <dbReference type="EMBL" id="NHZ35509.1"/>
    </source>
</evidence>
<keyword evidence="3" id="KW-1185">Reference proteome</keyword>
<dbReference type="InterPro" id="IPR038249">
    <property type="entry name" value="PolIII_tau_V_sf"/>
</dbReference>
<feature type="compositionally biased region" description="Low complexity" evidence="1">
    <location>
        <begin position="8"/>
        <end position="20"/>
    </location>
</feature>
<sequence length="293" mass="30550">QAAPPAPVQQAAPPASVPAMNSARAAINAALEAARSASRGQNSPPRRPTAMSNQAAASAAAAAPPAPAADPEPEPAPKPPPPWEQGEPQAAAPQPMPAPPPAPPMPEAHYPDMQDDGEPPSWVTEFSDDTAVAQEAPPAAAARAPARPRPVYVITPVPDLDWDGNWPALAAGLVLRGVSQQLALQTELVSCVVDAKVTTFSLRVPIDTLRASGNTEKLCAALQERFANTKIHLEIDIGPVWYTASAEAIAYREECQRVAEETVANDPFVKDVMRDLGAFIVPGSVRPAPSAPA</sequence>
<reference evidence="2 3" key="1">
    <citation type="submission" date="2019-09" db="EMBL/GenBank/DDBJ databases">
        <title>Taxonomy of Antarctic Massilia spp.: description of Massilia rubra sp. nov., Massilia aquatica sp. nov., Massilia mucilaginosa sp. nov., Massilia frigida sp. nov. isolated from streams, lakes and regoliths.</title>
        <authorList>
            <person name="Holochova P."/>
            <person name="Sedlacek I."/>
            <person name="Kralova S."/>
            <person name="Maslanova I."/>
            <person name="Busse H.-J."/>
            <person name="Stankova E."/>
            <person name="Vrbovska V."/>
            <person name="Kovarovic V."/>
            <person name="Bartak M."/>
            <person name="Svec P."/>
            <person name="Pantucek R."/>
        </authorList>
    </citation>
    <scope>NUCLEOTIDE SEQUENCE [LARGE SCALE GENOMIC DNA]</scope>
    <source>
        <strain evidence="2 3">CCM 8692</strain>
    </source>
</reference>
<feature type="region of interest" description="Disordered" evidence="1">
    <location>
        <begin position="31"/>
        <end position="124"/>
    </location>
</feature>
<comment type="caution">
    <text evidence="2">The sequence shown here is derived from an EMBL/GenBank/DDBJ whole genome shotgun (WGS) entry which is preliminary data.</text>
</comment>
<dbReference type="Gene3D" id="3.30.300.150">
    <property type="entry name" value="DNA polymerase III, tau subunit, domain V"/>
    <property type="match status" value="1"/>
</dbReference>
<feature type="region of interest" description="Disordered" evidence="1">
    <location>
        <begin position="1"/>
        <end position="20"/>
    </location>
</feature>
<feature type="non-terminal residue" evidence="2">
    <location>
        <position position="1"/>
    </location>
</feature>
<feature type="compositionally biased region" description="Pro residues" evidence="1">
    <location>
        <begin position="94"/>
        <end position="106"/>
    </location>
</feature>
<accession>A0ABX0LVU4</accession>
<feature type="compositionally biased region" description="Low complexity" evidence="1">
    <location>
        <begin position="84"/>
        <end position="93"/>
    </location>
</feature>
<protein>
    <submittedName>
        <fullName evidence="2">DNA polymerase III subunit gamma/tau</fullName>
    </submittedName>
</protein>
<proteinExistence type="predicted"/>
<gene>
    <name evidence="2" type="ORF">F0185_18245</name>
</gene>
<feature type="compositionally biased region" description="Low complexity" evidence="1">
    <location>
        <begin position="54"/>
        <end position="63"/>
    </location>
</feature>
<feature type="compositionally biased region" description="Pro residues" evidence="1">
    <location>
        <begin position="64"/>
        <end position="83"/>
    </location>
</feature>
<organism evidence="2 3">
    <name type="scientific">Massilia rubra</name>
    <dbReference type="NCBI Taxonomy" id="2607910"/>
    <lineage>
        <taxon>Bacteria</taxon>
        <taxon>Pseudomonadati</taxon>
        <taxon>Pseudomonadota</taxon>
        <taxon>Betaproteobacteria</taxon>
        <taxon>Burkholderiales</taxon>
        <taxon>Oxalobacteraceae</taxon>
        <taxon>Telluria group</taxon>
        <taxon>Massilia</taxon>
    </lineage>
</organism>